<feature type="transmembrane region" description="Helical" evidence="6">
    <location>
        <begin position="138"/>
        <end position="157"/>
    </location>
</feature>
<feature type="transmembrane region" description="Helical" evidence="6">
    <location>
        <begin position="24"/>
        <end position="45"/>
    </location>
</feature>
<evidence type="ECO:0000256" key="1">
    <source>
        <dbReference type="ARBA" id="ARBA00004141"/>
    </source>
</evidence>
<feature type="transmembrane region" description="Helical" evidence="6">
    <location>
        <begin position="83"/>
        <end position="104"/>
    </location>
</feature>
<dbReference type="InterPro" id="IPR000620">
    <property type="entry name" value="EamA_dom"/>
</dbReference>
<accession>A0ABV5XAB0</accession>
<feature type="transmembrane region" description="Helical" evidence="6">
    <location>
        <begin position="51"/>
        <end position="71"/>
    </location>
</feature>
<dbReference type="PANTHER" id="PTHR32322:SF2">
    <property type="entry name" value="EAMA DOMAIN-CONTAINING PROTEIN"/>
    <property type="match status" value="1"/>
</dbReference>
<gene>
    <name evidence="8" type="ORF">ACFFQ6_06895</name>
</gene>
<name>A0ABV5XAB0_9NOCA</name>
<keyword evidence="4 6" id="KW-1133">Transmembrane helix</keyword>
<keyword evidence="3 6" id="KW-0812">Transmembrane</keyword>
<dbReference type="EMBL" id="JBHMAS010000004">
    <property type="protein sequence ID" value="MFB9779400.1"/>
    <property type="molecule type" value="Genomic_DNA"/>
</dbReference>
<feature type="transmembrane region" description="Helical" evidence="6">
    <location>
        <begin position="169"/>
        <end position="189"/>
    </location>
</feature>
<protein>
    <submittedName>
        <fullName evidence="8">DMT family transporter</fullName>
    </submittedName>
</protein>
<evidence type="ECO:0000256" key="3">
    <source>
        <dbReference type="ARBA" id="ARBA00022692"/>
    </source>
</evidence>
<feature type="transmembrane region" description="Helical" evidence="6">
    <location>
        <begin position="198"/>
        <end position="217"/>
    </location>
</feature>
<reference evidence="8 9" key="1">
    <citation type="submission" date="2024-09" db="EMBL/GenBank/DDBJ databases">
        <authorList>
            <person name="Sun Q."/>
            <person name="Mori K."/>
        </authorList>
    </citation>
    <scope>NUCLEOTIDE SEQUENCE [LARGE SCALE GENOMIC DNA]</scope>
    <source>
        <strain evidence="8 9">JCM 11411</strain>
    </source>
</reference>
<sequence length="334" mass="34264">MSKKSSAIVASQAPLPVASSRSGLLWGLLGVLAFSFTVPLTRVAVEDLDPLFVGAGRAVVAGALAIVMLSVTRATLPTLRQWLRIALVTVGAVLGFSLFTTFALQTSPASHAAVVIGLLPAATAVFAVVRGKERPSKGFWWASAAGAVSVVGFVAVANGGLGSFHLADLFLFAAVVCAALAYSEGALLAREIGSWQTIAWALILGLPVTIALTVASMAQAPVSADINSWLSFAYLGCVSMFLGFFPWYRGLAIGPISTVSQTQLVQPVLSIAWSALILGEALSPSIVAGGVVVIGCAWLALKARVAAPRAVSARDASTATDDSEKRAATEGTAV</sequence>
<feature type="transmembrane region" description="Helical" evidence="6">
    <location>
        <begin position="110"/>
        <end position="129"/>
    </location>
</feature>
<keyword evidence="9" id="KW-1185">Reference proteome</keyword>
<evidence type="ECO:0000313" key="8">
    <source>
        <dbReference type="EMBL" id="MFB9779400.1"/>
    </source>
</evidence>
<dbReference type="SUPFAM" id="SSF103481">
    <property type="entry name" value="Multidrug resistance efflux transporter EmrE"/>
    <property type="match status" value="2"/>
</dbReference>
<feature type="domain" description="EamA" evidence="7">
    <location>
        <begin position="166"/>
        <end position="299"/>
    </location>
</feature>
<dbReference type="InterPro" id="IPR037185">
    <property type="entry name" value="EmrE-like"/>
</dbReference>
<dbReference type="InterPro" id="IPR050638">
    <property type="entry name" value="AA-Vitamin_Transporters"/>
</dbReference>
<keyword evidence="5 6" id="KW-0472">Membrane</keyword>
<dbReference type="PANTHER" id="PTHR32322">
    <property type="entry name" value="INNER MEMBRANE TRANSPORTER"/>
    <property type="match status" value="1"/>
</dbReference>
<proteinExistence type="inferred from homology"/>
<feature type="transmembrane region" description="Helical" evidence="6">
    <location>
        <begin position="229"/>
        <end position="248"/>
    </location>
</feature>
<dbReference type="RefSeq" id="WP_283376278.1">
    <property type="nucleotide sequence ID" value="NZ_JBHMAS010000004.1"/>
</dbReference>
<evidence type="ECO:0000256" key="2">
    <source>
        <dbReference type="ARBA" id="ARBA00007362"/>
    </source>
</evidence>
<organism evidence="8 9">
    <name type="scientific">Rhodococcus baikonurensis</name>
    <dbReference type="NCBI Taxonomy" id="172041"/>
    <lineage>
        <taxon>Bacteria</taxon>
        <taxon>Bacillati</taxon>
        <taxon>Actinomycetota</taxon>
        <taxon>Actinomycetes</taxon>
        <taxon>Mycobacteriales</taxon>
        <taxon>Nocardiaceae</taxon>
        <taxon>Rhodococcus</taxon>
        <taxon>Rhodococcus erythropolis group</taxon>
    </lineage>
</organism>
<evidence type="ECO:0000256" key="6">
    <source>
        <dbReference type="SAM" id="Phobius"/>
    </source>
</evidence>
<evidence type="ECO:0000313" key="9">
    <source>
        <dbReference type="Proteomes" id="UP001589587"/>
    </source>
</evidence>
<feature type="domain" description="EamA" evidence="7">
    <location>
        <begin position="22"/>
        <end position="152"/>
    </location>
</feature>
<evidence type="ECO:0000256" key="5">
    <source>
        <dbReference type="ARBA" id="ARBA00023136"/>
    </source>
</evidence>
<comment type="caution">
    <text evidence="8">The sequence shown here is derived from an EMBL/GenBank/DDBJ whole genome shotgun (WGS) entry which is preliminary data.</text>
</comment>
<evidence type="ECO:0000256" key="4">
    <source>
        <dbReference type="ARBA" id="ARBA00022989"/>
    </source>
</evidence>
<comment type="similarity">
    <text evidence="2">Belongs to the EamA transporter family.</text>
</comment>
<evidence type="ECO:0000259" key="7">
    <source>
        <dbReference type="Pfam" id="PF00892"/>
    </source>
</evidence>
<comment type="subcellular location">
    <subcellularLocation>
        <location evidence="1">Membrane</location>
        <topology evidence="1">Multi-pass membrane protein</topology>
    </subcellularLocation>
</comment>
<dbReference type="Pfam" id="PF00892">
    <property type="entry name" value="EamA"/>
    <property type="match status" value="2"/>
</dbReference>
<dbReference type="Proteomes" id="UP001589587">
    <property type="component" value="Unassembled WGS sequence"/>
</dbReference>